<dbReference type="KEGG" id="ssyi:EKG83_05265"/>
<dbReference type="EMBL" id="CP034550">
    <property type="protein sequence ID" value="QFZ16953.1"/>
    <property type="molecule type" value="Genomic_DNA"/>
</dbReference>
<accession>A0A5Q0GSQ9</accession>
<dbReference type="AlphaFoldDB" id="A0A5Q0GSQ9"/>
<sequence>MDYRQLSPLLATPNRDAGPINLNRLRLEVEAVFNAYQASKYRFVASRVPLLLADAVQAMRIHGTKPSVSWPRLPGATSLLTKLGEADLAWIAVERGLAAVQQTGAPVILGSLFRSVVHALLSTGRYAPAVQSTEAAAGVLHLELPHINRTMLSIRSSSSRQQASGYDTVRTAATSCAKSTSN</sequence>
<protein>
    <submittedName>
        <fullName evidence="1">Uncharacterized protein</fullName>
    </submittedName>
</protein>
<reference evidence="2" key="1">
    <citation type="journal article" date="2021" name="Curr. Microbiol.">
        <title>Complete genome of nocamycin-producing strain Saccharothrix syringae NRRL B-16468 reveals the biosynthetic potential for secondary metabolites.</title>
        <authorList>
            <person name="Mo X."/>
            <person name="Yang S."/>
        </authorList>
    </citation>
    <scope>NUCLEOTIDE SEQUENCE [LARGE SCALE GENOMIC DNA]</scope>
    <source>
        <strain evidence="2">ATCC 51364 / DSM 43886 / JCM 6844 / KCTC 9398 / NBRC 14523 / NRRL B-16468 / INA 2240</strain>
    </source>
</reference>
<organism evidence="1 2">
    <name type="scientific">Saccharothrix syringae</name>
    <name type="common">Nocardiopsis syringae</name>
    <dbReference type="NCBI Taxonomy" id="103733"/>
    <lineage>
        <taxon>Bacteria</taxon>
        <taxon>Bacillati</taxon>
        <taxon>Actinomycetota</taxon>
        <taxon>Actinomycetes</taxon>
        <taxon>Pseudonocardiales</taxon>
        <taxon>Pseudonocardiaceae</taxon>
        <taxon>Saccharothrix</taxon>
    </lineage>
</organism>
<evidence type="ECO:0000313" key="2">
    <source>
        <dbReference type="Proteomes" id="UP000325787"/>
    </source>
</evidence>
<keyword evidence="2" id="KW-1185">Reference proteome</keyword>
<name>A0A5Q0GSQ9_SACSY</name>
<dbReference type="RefSeq" id="WP_153277891.1">
    <property type="nucleotide sequence ID" value="NZ_CP034550.1"/>
</dbReference>
<dbReference type="Proteomes" id="UP000325787">
    <property type="component" value="Chromosome"/>
</dbReference>
<proteinExistence type="predicted"/>
<evidence type="ECO:0000313" key="1">
    <source>
        <dbReference type="EMBL" id="QFZ16953.1"/>
    </source>
</evidence>
<gene>
    <name evidence="1" type="ORF">EKG83_05265</name>
</gene>
<dbReference type="OrthoDB" id="3504495at2"/>